<dbReference type="Pfam" id="PF13302">
    <property type="entry name" value="Acetyltransf_3"/>
    <property type="match status" value="1"/>
</dbReference>
<accession>A0A5F2EWR5</accession>
<keyword evidence="2" id="KW-1185">Reference proteome</keyword>
<dbReference type="RefSeq" id="WP_108579089.1">
    <property type="nucleotide sequence ID" value="NZ_CP026952.1"/>
</dbReference>
<accession>A0A2S0WP44</accession>
<keyword evidence="1" id="KW-0808">Transferase</keyword>
<dbReference type="Gene3D" id="3.40.630.30">
    <property type="match status" value="1"/>
</dbReference>
<evidence type="ECO:0000313" key="1">
    <source>
        <dbReference type="EMBL" id="AWB93072.1"/>
    </source>
</evidence>
<dbReference type="PROSITE" id="PS51186">
    <property type="entry name" value="GNAT"/>
    <property type="match status" value="1"/>
</dbReference>
<protein>
    <submittedName>
        <fullName evidence="1">GNAT family N-acetyltransferase</fullName>
    </submittedName>
</protein>
<dbReference type="SUPFAM" id="SSF55729">
    <property type="entry name" value="Acyl-CoA N-acyltransferases (Nat)"/>
    <property type="match status" value="1"/>
</dbReference>
<dbReference type="EMBL" id="CP026952">
    <property type="protein sequence ID" value="AWB93072.1"/>
    <property type="molecule type" value="Genomic_DNA"/>
</dbReference>
<organism evidence="1 2">
    <name type="scientific">Aeromicrobium chenweiae</name>
    <dbReference type="NCBI Taxonomy" id="2079793"/>
    <lineage>
        <taxon>Bacteria</taxon>
        <taxon>Bacillati</taxon>
        <taxon>Actinomycetota</taxon>
        <taxon>Actinomycetes</taxon>
        <taxon>Propionibacteriales</taxon>
        <taxon>Nocardioidaceae</taxon>
        <taxon>Aeromicrobium</taxon>
    </lineage>
</organism>
<dbReference type="KEGG" id="aez:C3E78_13135"/>
<dbReference type="AlphaFoldDB" id="A0A2S0WP44"/>
<gene>
    <name evidence="1" type="ORF">C3E78_13135</name>
</gene>
<name>A0A2S0WP44_9ACTN</name>
<dbReference type="InterPro" id="IPR000182">
    <property type="entry name" value="GNAT_dom"/>
</dbReference>
<dbReference type="PANTHER" id="PTHR43792:SF1">
    <property type="entry name" value="N-ACETYLTRANSFERASE DOMAIN-CONTAINING PROTEIN"/>
    <property type="match status" value="1"/>
</dbReference>
<reference evidence="2" key="1">
    <citation type="submission" date="2018-01" db="EMBL/GenBank/DDBJ databases">
        <authorList>
            <person name="Li J."/>
        </authorList>
    </citation>
    <scope>NUCLEOTIDE SEQUENCE [LARGE SCALE GENOMIC DNA]</scope>
    <source>
        <strain evidence="2">592</strain>
    </source>
</reference>
<evidence type="ECO:0000313" key="2">
    <source>
        <dbReference type="Proteomes" id="UP000244384"/>
    </source>
</evidence>
<dbReference type="Proteomes" id="UP000244384">
    <property type="component" value="Chromosome"/>
</dbReference>
<proteinExistence type="predicted"/>
<dbReference type="PANTHER" id="PTHR43792">
    <property type="entry name" value="GNAT FAMILY, PUTATIVE (AFU_ORTHOLOGUE AFUA_3G00765)-RELATED-RELATED"/>
    <property type="match status" value="1"/>
</dbReference>
<dbReference type="InterPro" id="IPR051531">
    <property type="entry name" value="N-acetyltransferase"/>
</dbReference>
<sequence length="174" mass="19193">MDTITTERLHLRPFTPDDASALFRLFSLPEVARWSGTGTPMQDVTEAYARIERAGQRAGEHPAAALFATERRDTGAFIGMTLLVPIPSSGGADRDEHEIGWHLHPDAWGHGYATEAATALVERAFAAGMPQVYAVTDVDNVRSQAVCRRLGMTDLGLRSDWYDKELRAFSLDHP</sequence>
<dbReference type="OrthoDB" id="3533156at2"/>
<dbReference type="GO" id="GO:0016747">
    <property type="term" value="F:acyltransferase activity, transferring groups other than amino-acyl groups"/>
    <property type="evidence" value="ECO:0007669"/>
    <property type="project" value="InterPro"/>
</dbReference>
<dbReference type="InterPro" id="IPR016181">
    <property type="entry name" value="Acyl_CoA_acyltransferase"/>
</dbReference>